<dbReference type="EMBL" id="FQUL01000024">
    <property type="protein sequence ID" value="SHE79381.1"/>
    <property type="molecule type" value="Genomic_DNA"/>
</dbReference>
<reference evidence="2" key="1">
    <citation type="submission" date="2016-11" db="EMBL/GenBank/DDBJ databases">
        <authorList>
            <person name="Varghese N."/>
            <person name="Submissions S."/>
        </authorList>
    </citation>
    <scope>NUCLEOTIDE SEQUENCE [LARGE SCALE GENOMIC DNA]</scope>
    <source>
        <strain evidence="2">DSM 19514</strain>
    </source>
</reference>
<dbReference type="STRING" id="1121881.SAMN02745225_01646"/>
<proteinExistence type="predicted"/>
<keyword evidence="2" id="KW-1185">Reference proteome</keyword>
<sequence length="224" mass="25083">MKVSNIEHWYSPAFILEAADMAVQHCKDRGIRPASLDRAIGEARATAIFAIGFSQQSGQEVWMRMVEPSEQAPDCLVMYVEKVGRSNHQQRLEVEVTTYNSHSRDDLASFLLRTKFDGNHSYSPSTVILVYVQQAMTFELLKLAHDRLREVVPKGVCYCVGQVDADLFQVMQLYSRLAGPVNVRLSEALASDQLPVADVERGMSAVQGRTEKPVPTANPFFAYL</sequence>
<accession>A0A1M4WDM0</accession>
<gene>
    <name evidence="1" type="ORF">SAMN02745225_01646</name>
</gene>
<organism evidence="1 2">
    <name type="scientific">Ferrithrix thermotolerans DSM 19514</name>
    <dbReference type="NCBI Taxonomy" id="1121881"/>
    <lineage>
        <taxon>Bacteria</taxon>
        <taxon>Bacillati</taxon>
        <taxon>Actinomycetota</taxon>
        <taxon>Acidimicrobiia</taxon>
        <taxon>Acidimicrobiales</taxon>
        <taxon>Acidimicrobiaceae</taxon>
        <taxon>Ferrithrix</taxon>
    </lineage>
</organism>
<evidence type="ECO:0000313" key="2">
    <source>
        <dbReference type="Proteomes" id="UP000184295"/>
    </source>
</evidence>
<dbReference type="AlphaFoldDB" id="A0A1M4WDM0"/>
<protein>
    <submittedName>
        <fullName evidence="1">Uncharacterized protein</fullName>
    </submittedName>
</protein>
<dbReference type="Proteomes" id="UP000184295">
    <property type="component" value="Unassembled WGS sequence"/>
</dbReference>
<evidence type="ECO:0000313" key="1">
    <source>
        <dbReference type="EMBL" id="SHE79381.1"/>
    </source>
</evidence>
<name>A0A1M4WDM0_9ACTN</name>